<proteinExistence type="predicted"/>
<dbReference type="EMBL" id="SSTE01005892">
    <property type="protein sequence ID" value="KAA0059774.1"/>
    <property type="molecule type" value="Genomic_DNA"/>
</dbReference>
<evidence type="ECO:0000313" key="4">
    <source>
        <dbReference type="Proteomes" id="UP000321947"/>
    </source>
</evidence>
<reference evidence="3 4" key="1">
    <citation type="submission" date="2019-08" db="EMBL/GenBank/DDBJ databases">
        <title>Draft genome sequences of two oriental melons (Cucumis melo L. var makuwa).</title>
        <authorList>
            <person name="Kwon S.-Y."/>
        </authorList>
    </citation>
    <scope>NUCLEOTIDE SEQUENCE [LARGE SCALE GENOMIC DNA]</scope>
    <source>
        <strain evidence="4">cv. Chang Bougi</strain>
        <strain evidence="3">cv. SW 3</strain>
        <tissue evidence="2">Leaf</tissue>
    </source>
</reference>
<dbReference type="AlphaFoldDB" id="A0A5D3BKY2"/>
<sequence length="163" mass="18312">MSGHSLVGDSPPLLRWIRVDVELNKDFSYSSGKGFLTIGPQTENGNYTIETIRGLILMGCAVNWNNVLGFELRRSTVRITRLICASFGITRPICLSFEITRLICASFGITRLICASFGITRLICASDGITRLIDVRVWRGVDRRGARRMREGHMDASSFFCFR</sequence>
<dbReference type="Proteomes" id="UP000321947">
    <property type="component" value="Unassembled WGS sequence"/>
</dbReference>
<comment type="caution">
    <text evidence="2">The sequence shown here is derived from an EMBL/GenBank/DDBJ whole genome shotgun (WGS) entry which is preliminary data.</text>
</comment>
<name>A0A5D3BKY2_CUCMM</name>
<dbReference type="Proteomes" id="UP000321393">
    <property type="component" value="Unassembled WGS sequence"/>
</dbReference>
<dbReference type="EMBL" id="SSTD01017575">
    <property type="protein sequence ID" value="TYJ99787.1"/>
    <property type="molecule type" value="Genomic_DNA"/>
</dbReference>
<gene>
    <name evidence="2" type="ORF">E5676_scaffold896G00300</name>
    <name evidence="1" type="ORF">E6C27_scaffold108G00320</name>
</gene>
<organism evidence="2 4">
    <name type="scientific">Cucumis melo var. makuwa</name>
    <name type="common">Oriental melon</name>
    <dbReference type="NCBI Taxonomy" id="1194695"/>
    <lineage>
        <taxon>Eukaryota</taxon>
        <taxon>Viridiplantae</taxon>
        <taxon>Streptophyta</taxon>
        <taxon>Embryophyta</taxon>
        <taxon>Tracheophyta</taxon>
        <taxon>Spermatophyta</taxon>
        <taxon>Magnoliopsida</taxon>
        <taxon>eudicotyledons</taxon>
        <taxon>Gunneridae</taxon>
        <taxon>Pentapetalae</taxon>
        <taxon>rosids</taxon>
        <taxon>fabids</taxon>
        <taxon>Cucurbitales</taxon>
        <taxon>Cucurbitaceae</taxon>
        <taxon>Benincaseae</taxon>
        <taxon>Cucumis</taxon>
    </lineage>
</organism>
<accession>A0A5D3BKY2</accession>
<evidence type="ECO:0000313" key="3">
    <source>
        <dbReference type="Proteomes" id="UP000321393"/>
    </source>
</evidence>
<protein>
    <submittedName>
        <fullName evidence="2">Uncharacterized protein</fullName>
    </submittedName>
</protein>
<evidence type="ECO:0000313" key="2">
    <source>
        <dbReference type="EMBL" id="TYJ99787.1"/>
    </source>
</evidence>
<evidence type="ECO:0000313" key="1">
    <source>
        <dbReference type="EMBL" id="KAA0059774.1"/>
    </source>
</evidence>